<dbReference type="GO" id="GO:0046872">
    <property type="term" value="F:metal ion binding"/>
    <property type="evidence" value="ECO:0007669"/>
    <property type="project" value="UniProtKB-KW"/>
</dbReference>
<feature type="binding site" description="covalent" evidence="8">
    <location>
        <position position="190"/>
    </location>
    <ligand>
        <name>heme c</name>
        <dbReference type="ChEBI" id="CHEBI:61717"/>
        <label>2</label>
    </ligand>
</feature>
<dbReference type="Proteomes" id="UP000234483">
    <property type="component" value="Unassembled WGS sequence"/>
</dbReference>
<proteinExistence type="predicted"/>
<feature type="domain" description="Cytochrome c" evidence="10">
    <location>
        <begin position="174"/>
        <end position="284"/>
    </location>
</feature>
<evidence type="ECO:0000256" key="1">
    <source>
        <dbReference type="ARBA" id="ARBA00004418"/>
    </source>
</evidence>
<evidence type="ECO:0000256" key="8">
    <source>
        <dbReference type="PIRSR" id="PIRSR000294-1"/>
    </source>
</evidence>
<dbReference type="EMBL" id="PJRQ01000015">
    <property type="protein sequence ID" value="PLR17944.1"/>
    <property type="molecule type" value="Genomic_DNA"/>
</dbReference>
<keyword evidence="7 9" id="KW-0408">Iron</keyword>
<feature type="domain" description="Cytochrome c" evidence="10">
    <location>
        <begin position="15"/>
        <end position="154"/>
    </location>
</feature>
<evidence type="ECO:0000256" key="7">
    <source>
        <dbReference type="ARBA" id="ARBA00023004"/>
    </source>
</evidence>
<sequence length="301" mass="32303">MAQPPVPADNPMSDAKVALGRKLFYDADLSIDGTMSCATCHEQRRGFTDGNRSHPGVHGDPGRRNVQTLANVGWYGALTWGDARVNSLEAQALIPIAGTDPVEMGFAGQEAVLTARLEGQACYRRMFGEAFPEEGGAVTMAAIAKALAAFQRTLVSFDSPYDQRKRGEVVEISPEALRGERLFKANCASCHAGPLFTDADRAGAGFHRIDAPFAGDRGLGDVTGKPADAGRFRTPSLRNVTLSAPYLHDGSAPTLEAAIRRHRAAMRLGDRELADLIAFLSTLTDERFVTDPRFSLPKGGC</sequence>
<dbReference type="Gene3D" id="1.10.760.10">
    <property type="entry name" value="Cytochrome c-like domain"/>
    <property type="match status" value="2"/>
</dbReference>
<evidence type="ECO:0000313" key="11">
    <source>
        <dbReference type="EMBL" id="AYV49555.1"/>
    </source>
</evidence>
<comment type="subcellular location">
    <subcellularLocation>
        <location evidence="1">Periplasm</location>
    </subcellularLocation>
</comment>
<organism evidence="12 13">
    <name type="scientific">Caulobacter flavus</name>
    <dbReference type="NCBI Taxonomy" id="1679497"/>
    <lineage>
        <taxon>Bacteria</taxon>
        <taxon>Pseudomonadati</taxon>
        <taxon>Pseudomonadota</taxon>
        <taxon>Alphaproteobacteria</taxon>
        <taxon>Caulobacterales</taxon>
        <taxon>Caulobacteraceae</taxon>
        <taxon>Caulobacter</taxon>
    </lineage>
</organism>
<feature type="binding site" description="covalent" evidence="8">
    <location>
        <position position="187"/>
    </location>
    <ligand>
        <name>heme c</name>
        <dbReference type="ChEBI" id="CHEBI:61717"/>
        <label>2</label>
    </ligand>
</feature>
<dbReference type="SUPFAM" id="SSF46626">
    <property type="entry name" value="Cytochrome c"/>
    <property type="match status" value="2"/>
</dbReference>
<comment type="PTM">
    <text evidence="8">Binds 2 heme groups per subunit.</text>
</comment>
<evidence type="ECO:0000313" key="12">
    <source>
        <dbReference type="EMBL" id="PLR17944.1"/>
    </source>
</evidence>
<evidence type="ECO:0000313" key="14">
    <source>
        <dbReference type="Proteomes" id="UP000281192"/>
    </source>
</evidence>
<dbReference type="GO" id="GO:0009055">
    <property type="term" value="F:electron transfer activity"/>
    <property type="evidence" value="ECO:0007669"/>
    <property type="project" value="InterPro"/>
</dbReference>
<dbReference type="OrthoDB" id="9805202at2"/>
<dbReference type="PANTHER" id="PTHR30600">
    <property type="entry name" value="CYTOCHROME C PEROXIDASE-RELATED"/>
    <property type="match status" value="1"/>
</dbReference>
<dbReference type="AlphaFoldDB" id="A0A2N5CVV8"/>
<name>A0A2N5CVV8_9CAUL</name>
<feature type="binding site" description="covalent" evidence="8">
    <location>
        <position position="40"/>
    </location>
    <ligand>
        <name>heme c</name>
        <dbReference type="ChEBI" id="CHEBI:61717"/>
        <label>1</label>
    </ligand>
</feature>
<reference evidence="11 14" key="2">
    <citation type="submission" date="2018-01" db="EMBL/GenBank/DDBJ databases">
        <title>Complete genome sequence of Caulobacter flavus RHGG3.</title>
        <authorList>
            <person name="Yang E."/>
        </authorList>
    </citation>
    <scope>NUCLEOTIDE SEQUENCE [LARGE SCALE GENOMIC DNA]</scope>
    <source>
        <strain evidence="11 14">RHGG3</strain>
    </source>
</reference>
<protein>
    <submittedName>
        <fullName evidence="12">Cytochrome-c peroxidase</fullName>
    </submittedName>
</protein>
<feature type="binding site" description="axial binding residue" evidence="9">
    <location>
        <position position="41"/>
    </location>
    <ligand>
        <name>heme c</name>
        <dbReference type="ChEBI" id="CHEBI:61717"/>
        <label>1</label>
    </ligand>
    <ligandPart>
        <name>Fe</name>
        <dbReference type="ChEBI" id="CHEBI:18248"/>
    </ligandPart>
</feature>
<dbReference type="PIRSF" id="PIRSF000294">
    <property type="entry name" value="Cytochrome-c_peroxidase"/>
    <property type="match status" value="1"/>
</dbReference>
<dbReference type="InterPro" id="IPR036909">
    <property type="entry name" value="Cyt_c-like_dom_sf"/>
</dbReference>
<evidence type="ECO:0000259" key="10">
    <source>
        <dbReference type="PROSITE" id="PS51007"/>
    </source>
</evidence>
<dbReference type="KEGG" id="cfh:C1707_12205"/>
<dbReference type="GO" id="GO:0020037">
    <property type="term" value="F:heme binding"/>
    <property type="evidence" value="ECO:0007669"/>
    <property type="project" value="InterPro"/>
</dbReference>
<dbReference type="InterPro" id="IPR004852">
    <property type="entry name" value="Di-haem_cyt_c_peroxidsae"/>
</dbReference>
<dbReference type="EMBL" id="CP026100">
    <property type="protein sequence ID" value="AYV49555.1"/>
    <property type="molecule type" value="Genomic_DNA"/>
</dbReference>
<feature type="binding site" description="axial binding residue" evidence="9">
    <location>
        <position position="191"/>
    </location>
    <ligand>
        <name>heme c</name>
        <dbReference type="ChEBI" id="CHEBI:61717"/>
        <label>2</label>
    </ligand>
    <ligandPart>
        <name>Fe</name>
        <dbReference type="ChEBI" id="CHEBI:18248"/>
    </ligandPart>
</feature>
<keyword evidence="12" id="KW-0575">Peroxidase</keyword>
<evidence type="ECO:0000256" key="9">
    <source>
        <dbReference type="PIRSR" id="PIRSR000294-2"/>
    </source>
</evidence>
<gene>
    <name evidence="11" type="ORF">C1707_12205</name>
    <name evidence="12" type="ORF">CFHF_08625</name>
</gene>
<keyword evidence="2 8" id="KW-0349">Heme</keyword>
<keyword evidence="14" id="KW-1185">Reference proteome</keyword>
<evidence type="ECO:0000256" key="3">
    <source>
        <dbReference type="ARBA" id="ARBA00022723"/>
    </source>
</evidence>
<evidence type="ECO:0000256" key="5">
    <source>
        <dbReference type="ARBA" id="ARBA00022764"/>
    </source>
</evidence>
<evidence type="ECO:0000256" key="4">
    <source>
        <dbReference type="ARBA" id="ARBA00022729"/>
    </source>
</evidence>
<keyword evidence="3 9" id="KW-0479">Metal-binding</keyword>
<dbReference type="InterPro" id="IPR051395">
    <property type="entry name" value="Cytochrome_c_Peroxidase/MauG"/>
</dbReference>
<evidence type="ECO:0000256" key="6">
    <source>
        <dbReference type="ARBA" id="ARBA00023002"/>
    </source>
</evidence>
<feature type="binding site" description="covalent" evidence="8">
    <location>
        <position position="37"/>
    </location>
    <ligand>
        <name>heme c</name>
        <dbReference type="ChEBI" id="CHEBI:61717"/>
        <label>1</label>
    </ligand>
</feature>
<dbReference type="Pfam" id="PF00034">
    <property type="entry name" value="Cytochrom_C"/>
    <property type="match status" value="1"/>
</dbReference>
<keyword evidence="4" id="KW-0732">Signal</keyword>
<dbReference type="GO" id="GO:0042597">
    <property type="term" value="C:periplasmic space"/>
    <property type="evidence" value="ECO:0007669"/>
    <property type="project" value="UniProtKB-SubCell"/>
</dbReference>
<dbReference type="Pfam" id="PF03150">
    <property type="entry name" value="CCP_MauG"/>
    <property type="match status" value="1"/>
</dbReference>
<dbReference type="InterPro" id="IPR009056">
    <property type="entry name" value="Cyt_c-like_dom"/>
</dbReference>
<evidence type="ECO:0000313" key="13">
    <source>
        <dbReference type="Proteomes" id="UP000234483"/>
    </source>
</evidence>
<dbReference type="Proteomes" id="UP000281192">
    <property type="component" value="Chromosome"/>
</dbReference>
<accession>A0A2N5CVV8</accession>
<comment type="cofactor">
    <cofactor evidence="8">
        <name>heme</name>
        <dbReference type="ChEBI" id="CHEBI:30413"/>
    </cofactor>
    <text evidence="8">Binds 2 heme groups.</text>
</comment>
<reference evidence="12 13" key="1">
    <citation type="submission" date="2017-12" db="EMBL/GenBank/DDBJ databases">
        <title>The genome sequence of Caulobacter flavus CGMCC1 15093.</title>
        <authorList>
            <person name="Gao J."/>
            <person name="Mao X."/>
            <person name="Sun J."/>
        </authorList>
    </citation>
    <scope>NUCLEOTIDE SEQUENCE [LARGE SCALE GENOMIC DNA]</scope>
    <source>
        <strain evidence="12 13">CGMCC1 15093</strain>
    </source>
</reference>
<evidence type="ECO:0000256" key="2">
    <source>
        <dbReference type="ARBA" id="ARBA00022617"/>
    </source>
</evidence>
<dbReference type="InterPro" id="IPR026259">
    <property type="entry name" value="MauG/Cytc_peroxidase"/>
</dbReference>
<keyword evidence="6" id="KW-0560">Oxidoreductase</keyword>
<keyword evidence="5" id="KW-0574">Periplasm</keyword>
<dbReference type="GO" id="GO:0004130">
    <property type="term" value="F:cytochrome-c peroxidase activity"/>
    <property type="evidence" value="ECO:0007669"/>
    <property type="project" value="TreeGrafter"/>
</dbReference>
<dbReference type="PROSITE" id="PS51007">
    <property type="entry name" value="CYTC"/>
    <property type="match status" value="2"/>
</dbReference>